<dbReference type="InterPro" id="IPR036770">
    <property type="entry name" value="Ankyrin_rpt-contain_sf"/>
</dbReference>
<feature type="compositionally biased region" description="Basic and acidic residues" evidence="4">
    <location>
        <begin position="40"/>
        <end position="50"/>
    </location>
</feature>
<dbReference type="Pfam" id="PF13637">
    <property type="entry name" value="Ank_4"/>
    <property type="match status" value="1"/>
</dbReference>
<keyword evidence="2 3" id="KW-0040">ANK repeat</keyword>
<name>A0AAD7YPQ5_MYTSE</name>
<feature type="compositionally biased region" description="Acidic residues" evidence="4">
    <location>
        <begin position="313"/>
        <end position="331"/>
    </location>
</feature>
<dbReference type="SUPFAM" id="SSF48403">
    <property type="entry name" value="Ankyrin repeat"/>
    <property type="match status" value="1"/>
</dbReference>
<dbReference type="PROSITE" id="PS50297">
    <property type="entry name" value="ANK_REP_REGION"/>
    <property type="match status" value="4"/>
</dbReference>
<dbReference type="GO" id="GO:0005829">
    <property type="term" value="C:cytosol"/>
    <property type="evidence" value="ECO:0007669"/>
    <property type="project" value="TreeGrafter"/>
</dbReference>
<dbReference type="Gene3D" id="1.25.40.20">
    <property type="entry name" value="Ankyrin repeat-containing domain"/>
    <property type="match status" value="1"/>
</dbReference>
<feature type="compositionally biased region" description="Basic and acidic residues" evidence="4">
    <location>
        <begin position="1"/>
        <end position="15"/>
    </location>
</feature>
<keyword evidence="6" id="KW-1185">Reference proteome</keyword>
<dbReference type="Pfam" id="PF12796">
    <property type="entry name" value="Ank_2"/>
    <property type="match status" value="1"/>
</dbReference>
<dbReference type="PRINTS" id="PR01415">
    <property type="entry name" value="ANKYRIN"/>
</dbReference>
<dbReference type="InterPro" id="IPR002110">
    <property type="entry name" value="Ankyrin_rpt"/>
</dbReference>
<feature type="region of interest" description="Disordered" evidence="4">
    <location>
        <begin position="1"/>
        <end position="58"/>
    </location>
</feature>
<feature type="repeat" description="ANK" evidence="3">
    <location>
        <begin position="178"/>
        <end position="199"/>
    </location>
</feature>
<gene>
    <name evidence="5" type="ORF">PYW07_002505</name>
</gene>
<feature type="repeat" description="ANK" evidence="3">
    <location>
        <begin position="222"/>
        <end position="254"/>
    </location>
</feature>
<dbReference type="AlphaFoldDB" id="A0AAD7YPQ5"/>
<evidence type="ECO:0000256" key="4">
    <source>
        <dbReference type="SAM" id="MobiDB-lite"/>
    </source>
</evidence>
<dbReference type="PANTHER" id="PTHR46680:SF3">
    <property type="entry name" value="NF-KAPPA-B INHIBITOR CACTUS"/>
    <property type="match status" value="1"/>
</dbReference>
<dbReference type="PROSITE" id="PS50088">
    <property type="entry name" value="ANK_REPEAT"/>
    <property type="match status" value="4"/>
</dbReference>
<evidence type="ECO:0000256" key="2">
    <source>
        <dbReference type="ARBA" id="ARBA00023043"/>
    </source>
</evidence>
<dbReference type="GO" id="GO:0071356">
    <property type="term" value="P:cellular response to tumor necrosis factor"/>
    <property type="evidence" value="ECO:0007669"/>
    <property type="project" value="TreeGrafter"/>
</dbReference>
<comment type="caution">
    <text evidence="5">The sequence shown here is derived from an EMBL/GenBank/DDBJ whole genome shotgun (WGS) entry which is preliminary data.</text>
</comment>
<dbReference type="GO" id="GO:0051059">
    <property type="term" value="F:NF-kappaB binding"/>
    <property type="evidence" value="ECO:0007669"/>
    <property type="project" value="TreeGrafter"/>
</dbReference>
<reference evidence="5" key="1">
    <citation type="submission" date="2023-03" db="EMBL/GenBank/DDBJ databases">
        <title>Chromosome-level genomes of two armyworms, Mythimna separata and Mythimna loreyi, provide insights into the biosynthesis and reception of sex pheromones.</title>
        <authorList>
            <person name="Zhao H."/>
        </authorList>
    </citation>
    <scope>NUCLEOTIDE SEQUENCE</scope>
    <source>
        <strain evidence="5">BeijingLab</strain>
        <tissue evidence="5">Pupa</tissue>
    </source>
</reference>
<evidence type="ECO:0000256" key="3">
    <source>
        <dbReference type="PROSITE-ProRule" id="PRU00023"/>
    </source>
</evidence>
<dbReference type="Proteomes" id="UP001231518">
    <property type="component" value="Chromosome 12"/>
</dbReference>
<feature type="repeat" description="ANK" evidence="3">
    <location>
        <begin position="145"/>
        <end position="177"/>
    </location>
</feature>
<evidence type="ECO:0000256" key="1">
    <source>
        <dbReference type="ARBA" id="ARBA00022737"/>
    </source>
</evidence>
<evidence type="ECO:0000313" key="5">
    <source>
        <dbReference type="EMBL" id="KAJ8721730.1"/>
    </source>
</evidence>
<keyword evidence="1" id="KW-0677">Repeat</keyword>
<dbReference type="InterPro" id="IPR051070">
    <property type="entry name" value="NF-kappa-B_inhibitor"/>
</dbReference>
<sequence length="352" mass="37686">MSGSKRSDFDTKITEDENIDSGFLSGPLDVYPGDEESDHEPEPASEDKKVLSASSVPQPCDSEYDSGILCISECLSGVQLDTQTPQISVQPPEQKNIPPIVIFFQQDADGDTQLHIASVHGCEKSVGTLIRVCPNKALLDVANDDGHTPLHLAVMSGNAVVTRMLVRAGLSLGARDRLGETPLHKASSKGHVECLQALLAPVPEHAPRKLASASVLDQKNYNGQACVHVAASAGHLEALQALVYYGANINLTENLAGWTALHIAARRGDTRLVQYLRERCPGVTASARDYAGRTARRLARRTPAARAFASAADDSDTDSDSDDDMYDSDSESVFEALSRLRGESNSTLTGCC</sequence>
<feature type="repeat" description="ANK" evidence="3">
    <location>
        <begin position="256"/>
        <end position="288"/>
    </location>
</feature>
<dbReference type="EMBL" id="JARGEI010000013">
    <property type="protein sequence ID" value="KAJ8721730.1"/>
    <property type="molecule type" value="Genomic_DNA"/>
</dbReference>
<accession>A0AAD7YPQ5</accession>
<proteinExistence type="predicted"/>
<organism evidence="5 6">
    <name type="scientific">Mythimna separata</name>
    <name type="common">Oriental armyworm</name>
    <name type="synonym">Pseudaletia separata</name>
    <dbReference type="NCBI Taxonomy" id="271217"/>
    <lineage>
        <taxon>Eukaryota</taxon>
        <taxon>Metazoa</taxon>
        <taxon>Ecdysozoa</taxon>
        <taxon>Arthropoda</taxon>
        <taxon>Hexapoda</taxon>
        <taxon>Insecta</taxon>
        <taxon>Pterygota</taxon>
        <taxon>Neoptera</taxon>
        <taxon>Endopterygota</taxon>
        <taxon>Lepidoptera</taxon>
        <taxon>Glossata</taxon>
        <taxon>Ditrysia</taxon>
        <taxon>Noctuoidea</taxon>
        <taxon>Noctuidae</taxon>
        <taxon>Noctuinae</taxon>
        <taxon>Hadenini</taxon>
        <taxon>Mythimna</taxon>
    </lineage>
</organism>
<evidence type="ECO:0000313" key="6">
    <source>
        <dbReference type="Proteomes" id="UP001231518"/>
    </source>
</evidence>
<dbReference type="PANTHER" id="PTHR46680">
    <property type="entry name" value="NF-KAPPA-B INHIBITOR ALPHA"/>
    <property type="match status" value="1"/>
</dbReference>
<dbReference type="SMART" id="SM00248">
    <property type="entry name" value="ANK"/>
    <property type="match status" value="5"/>
</dbReference>
<protein>
    <submittedName>
        <fullName evidence="5">Uncharacterized protein</fullName>
    </submittedName>
</protein>
<feature type="region of interest" description="Disordered" evidence="4">
    <location>
        <begin position="307"/>
        <end position="331"/>
    </location>
</feature>